<name>A0A1G2PEL5_9BACT</name>
<sequence length="234" mass="27609">MPIELETEMISGLLDWDWSDMITKKYPPFLEIKKIKPKKKKNGAIKNEIIKIRQELGQKMDEGLLKVKSDWQKVEEQTLRTLSEIIQTNYPEKDITAYISINPICPRHLDVWWFSVPPDHNNPNKVFAHEISHFLFFKKLKEEFPEINRKNYESPHKEWILSEIVAVIILNDKRITDVLDTHNNGYYPKHRELKIAGQSVTETLEKLYDKHVVQGNNFKEFIKKGLEAVKDLKS</sequence>
<accession>A0A1G2PEL5</accession>
<dbReference type="STRING" id="1802338.A2541_01225"/>
<reference evidence="1 2" key="1">
    <citation type="journal article" date="2016" name="Nat. Commun.">
        <title>Thousands of microbial genomes shed light on interconnected biogeochemical processes in an aquifer system.</title>
        <authorList>
            <person name="Anantharaman K."/>
            <person name="Brown C.T."/>
            <person name="Hug L.A."/>
            <person name="Sharon I."/>
            <person name="Castelle C.J."/>
            <person name="Probst A.J."/>
            <person name="Thomas B.C."/>
            <person name="Singh A."/>
            <person name="Wilkins M.J."/>
            <person name="Karaoz U."/>
            <person name="Brodie E.L."/>
            <person name="Williams K.H."/>
            <person name="Hubbard S.S."/>
            <person name="Banfield J.F."/>
        </authorList>
    </citation>
    <scope>NUCLEOTIDE SEQUENCE [LARGE SCALE GENOMIC DNA]</scope>
</reference>
<organism evidence="1 2">
    <name type="scientific">Candidatus Taylorbacteria bacterium RIFOXYD2_FULL_36_9</name>
    <dbReference type="NCBI Taxonomy" id="1802338"/>
    <lineage>
        <taxon>Bacteria</taxon>
        <taxon>Candidatus Tayloriibacteriota</taxon>
    </lineage>
</organism>
<evidence type="ECO:0000313" key="2">
    <source>
        <dbReference type="Proteomes" id="UP000176965"/>
    </source>
</evidence>
<proteinExistence type="predicted"/>
<gene>
    <name evidence="1" type="ORF">A2541_01225</name>
</gene>
<dbReference type="EMBL" id="MHSQ01000027">
    <property type="protein sequence ID" value="OHA46785.1"/>
    <property type="molecule type" value="Genomic_DNA"/>
</dbReference>
<comment type="caution">
    <text evidence="1">The sequence shown here is derived from an EMBL/GenBank/DDBJ whole genome shotgun (WGS) entry which is preliminary data.</text>
</comment>
<dbReference type="Proteomes" id="UP000176965">
    <property type="component" value="Unassembled WGS sequence"/>
</dbReference>
<dbReference type="AlphaFoldDB" id="A0A1G2PEL5"/>
<evidence type="ECO:0000313" key="1">
    <source>
        <dbReference type="EMBL" id="OHA46785.1"/>
    </source>
</evidence>
<protein>
    <submittedName>
        <fullName evidence="1">Uncharacterized protein</fullName>
    </submittedName>
</protein>